<name>A0A5R9GT73_9PROT</name>
<dbReference type="SMART" id="SM00849">
    <property type="entry name" value="Lactamase_B"/>
    <property type="match status" value="1"/>
</dbReference>
<dbReference type="OrthoDB" id="9812260at2"/>
<dbReference type="InterPro" id="IPR045761">
    <property type="entry name" value="ODP_dom"/>
</dbReference>
<proteinExistence type="predicted"/>
<dbReference type="PANTHER" id="PTHR43041:SF1">
    <property type="entry name" value="METALLO-BETA-LACTAMASE DOMAIN-CONTAINING PROTEIN"/>
    <property type="match status" value="1"/>
</dbReference>
<dbReference type="SUPFAM" id="SSF56281">
    <property type="entry name" value="Metallo-hydrolase/oxidoreductase"/>
    <property type="match status" value="1"/>
</dbReference>
<evidence type="ECO:0000259" key="1">
    <source>
        <dbReference type="SMART" id="SM00849"/>
    </source>
</evidence>
<dbReference type="Gene3D" id="3.60.15.10">
    <property type="entry name" value="Ribonuclease Z/Hydroxyacylglutathione hydrolase-like"/>
    <property type="match status" value="1"/>
</dbReference>
<feature type="domain" description="Metallo-beta-lactamase" evidence="1">
    <location>
        <begin position="29"/>
        <end position="207"/>
    </location>
</feature>
<dbReference type="RefSeq" id="WP_138239198.1">
    <property type="nucleotide sequence ID" value="NZ_VBRY01000006.1"/>
</dbReference>
<keyword evidence="3" id="KW-1185">Reference proteome</keyword>
<dbReference type="AlphaFoldDB" id="A0A5R9GT73"/>
<dbReference type="Pfam" id="PF19583">
    <property type="entry name" value="ODP"/>
    <property type="match status" value="1"/>
</dbReference>
<sequence length="253" mass="28613">MQSGQFEEAIRVADDIYWVGFSDEQAHLHCNPYLLIDGTGDELEAVLFDPGSLTDFPKVMRKVLELVNPARISLIVAHHQDPDVCSNIPVVEDIIGRNDLKVAAHTNSIRLIRHYGIQSAFYAVEDHDYAIRLKSGRVLEFMFTPYLHSPGAIVTYDTKTRSLFTSDIFGAVSGNWDLFARDDSFLPRMDSFHQLYMPSNRVLNHSLCRMQKRWQIDRILPQHGSVIEGALVPRAFEHLKALPCGVDLTGAFT</sequence>
<evidence type="ECO:0000313" key="2">
    <source>
        <dbReference type="EMBL" id="TLS67282.1"/>
    </source>
</evidence>
<dbReference type="InterPro" id="IPR036866">
    <property type="entry name" value="RibonucZ/Hydroxyglut_hydro"/>
</dbReference>
<organism evidence="2 3">
    <name type="scientific">Mariprofundus erugo</name>
    <dbReference type="NCBI Taxonomy" id="2528639"/>
    <lineage>
        <taxon>Bacteria</taxon>
        <taxon>Pseudomonadati</taxon>
        <taxon>Pseudomonadota</taxon>
        <taxon>Candidatius Mariprofundia</taxon>
        <taxon>Mariprofundales</taxon>
        <taxon>Mariprofundaceae</taxon>
        <taxon>Mariprofundus</taxon>
    </lineage>
</organism>
<dbReference type="PANTHER" id="PTHR43041">
    <property type="entry name" value="HYDROLASE, METALLO-BETA-LACTAMASE SUPERFAMILY"/>
    <property type="match status" value="1"/>
</dbReference>
<accession>A0A5R9GT73</accession>
<reference evidence="2 3" key="1">
    <citation type="journal article" date="2019" name="Appl. Environ. Microbiol.">
        <title>Environmental Evidence and Genomic Insight of Iron-oxidizing Bacteria Preference Towards More Corrosion Resistant Stainless Steel at Higher Salinities.</title>
        <authorList>
            <person name="Garrison C.E."/>
            <person name="Price K.A."/>
            <person name="Field E.K."/>
        </authorList>
    </citation>
    <scope>NUCLEOTIDE SEQUENCE [LARGE SCALE GENOMIC DNA]</scope>
    <source>
        <strain evidence="2 3">P3</strain>
    </source>
</reference>
<dbReference type="EMBL" id="VBRY01000006">
    <property type="protein sequence ID" value="TLS67282.1"/>
    <property type="molecule type" value="Genomic_DNA"/>
</dbReference>
<dbReference type="Proteomes" id="UP000306585">
    <property type="component" value="Unassembled WGS sequence"/>
</dbReference>
<dbReference type="InterPro" id="IPR001279">
    <property type="entry name" value="Metallo-B-lactamas"/>
</dbReference>
<protein>
    <recommendedName>
        <fullName evidence="1">Metallo-beta-lactamase domain-containing protein</fullName>
    </recommendedName>
</protein>
<comment type="caution">
    <text evidence="2">The sequence shown here is derived from an EMBL/GenBank/DDBJ whole genome shotgun (WGS) entry which is preliminary data.</text>
</comment>
<evidence type="ECO:0000313" key="3">
    <source>
        <dbReference type="Proteomes" id="UP000306585"/>
    </source>
</evidence>
<gene>
    <name evidence="2" type="ORF">FEF65_07555</name>
</gene>